<comment type="caution">
    <text evidence="2">The sequence shown here is derived from an EMBL/GenBank/DDBJ whole genome shotgun (WGS) entry which is preliminary data.</text>
</comment>
<evidence type="ECO:0000313" key="3">
    <source>
        <dbReference type="Proteomes" id="UP001066276"/>
    </source>
</evidence>
<evidence type="ECO:0000313" key="2">
    <source>
        <dbReference type="EMBL" id="KAJ1121131.1"/>
    </source>
</evidence>
<protein>
    <submittedName>
        <fullName evidence="2">Uncharacterized protein</fullName>
    </submittedName>
</protein>
<proteinExistence type="predicted"/>
<name>A0AAV7NYL6_PLEWA</name>
<dbReference type="AlphaFoldDB" id="A0AAV7NYL6"/>
<keyword evidence="1" id="KW-0472">Membrane</keyword>
<sequence length="172" mass="18737">MKFRLLGVLLPRGVCRGERFSFEMPVSALFLSALNPPGKGGGLACHNSVGGTLSSAYLLAVTAVLFVCTAVAVGVLKWLSLLAVSAMVVIPKILPPACWRSYRRFNTVRQDCNDHLYLVRKTPCAPKTDVQPACNREIAAQPNRNDVAQVPKWKFSPAPGLRQKIQHTALPD</sequence>
<organism evidence="2 3">
    <name type="scientific">Pleurodeles waltl</name>
    <name type="common">Iberian ribbed newt</name>
    <dbReference type="NCBI Taxonomy" id="8319"/>
    <lineage>
        <taxon>Eukaryota</taxon>
        <taxon>Metazoa</taxon>
        <taxon>Chordata</taxon>
        <taxon>Craniata</taxon>
        <taxon>Vertebrata</taxon>
        <taxon>Euteleostomi</taxon>
        <taxon>Amphibia</taxon>
        <taxon>Batrachia</taxon>
        <taxon>Caudata</taxon>
        <taxon>Salamandroidea</taxon>
        <taxon>Salamandridae</taxon>
        <taxon>Pleurodelinae</taxon>
        <taxon>Pleurodeles</taxon>
    </lineage>
</organism>
<reference evidence="2" key="1">
    <citation type="journal article" date="2022" name="bioRxiv">
        <title>Sequencing and chromosome-scale assembly of the giantPleurodeles waltlgenome.</title>
        <authorList>
            <person name="Brown T."/>
            <person name="Elewa A."/>
            <person name="Iarovenko S."/>
            <person name="Subramanian E."/>
            <person name="Araus A.J."/>
            <person name="Petzold A."/>
            <person name="Susuki M."/>
            <person name="Suzuki K.-i.T."/>
            <person name="Hayashi T."/>
            <person name="Toyoda A."/>
            <person name="Oliveira C."/>
            <person name="Osipova E."/>
            <person name="Leigh N.D."/>
            <person name="Simon A."/>
            <person name="Yun M.H."/>
        </authorList>
    </citation>
    <scope>NUCLEOTIDE SEQUENCE</scope>
    <source>
        <strain evidence="2">20211129_DDA</strain>
        <tissue evidence="2">Liver</tissue>
    </source>
</reference>
<keyword evidence="3" id="KW-1185">Reference proteome</keyword>
<gene>
    <name evidence="2" type="ORF">NDU88_009259</name>
</gene>
<feature type="transmembrane region" description="Helical" evidence="1">
    <location>
        <begin position="57"/>
        <end position="90"/>
    </location>
</feature>
<dbReference type="EMBL" id="JANPWB010000012">
    <property type="protein sequence ID" value="KAJ1121131.1"/>
    <property type="molecule type" value="Genomic_DNA"/>
</dbReference>
<keyword evidence="1" id="KW-0812">Transmembrane</keyword>
<dbReference type="Proteomes" id="UP001066276">
    <property type="component" value="Chromosome 8"/>
</dbReference>
<keyword evidence="1" id="KW-1133">Transmembrane helix</keyword>
<evidence type="ECO:0000256" key="1">
    <source>
        <dbReference type="SAM" id="Phobius"/>
    </source>
</evidence>
<accession>A0AAV7NYL6</accession>